<reference evidence="2 3" key="1">
    <citation type="submission" date="2018-06" db="EMBL/GenBank/DDBJ databases">
        <title>Draft Genome Sequence of a Novel Marine Bacterium Related to the Verrucomicrobia.</title>
        <authorList>
            <person name="Vosseberg J."/>
            <person name="Martijn J."/>
            <person name="Ettema T.J.G."/>
        </authorList>
    </citation>
    <scope>NUCLEOTIDE SEQUENCE [LARGE SCALE GENOMIC DNA]</scope>
    <source>
        <strain evidence="2">TARA_B100001123</strain>
    </source>
</reference>
<evidence type="ECO:0000259" key="1">
    <source>
        <dbReference type="SMART" id="SM00858"/>
    </source>
</evidence>
<organism evidence="2 3">
    <name type="scientific">Candidatus Moanibacter tarae</name>
    <dbReference type="NCBI Taxonomy" id="2200854"/>
    <lineage>
        <taxon>Bacteria</taxon>
        <taxon>Pseudomonadati</taxon>
        <taxon>Verrucomicrobiota</taxon>
        <taxon>Opitutia</taxon>
        <taxon>Puniceicoccales</taxon>
        <taxon>Puniceicoccales incertae sedis</taxon>
        <taxon>Candidatus Moanibacter</taxon>
    </lineage>
</organism>
<dbReference type="AlphaFoldDB" id="A0A2Z4AQH2"/>
<sequence length="447" mass="48388">MSLTNLLEQRLYNCGPIKVGLIGAGKFGSLFLAQVPTSSGIEVTAIADLDLQRARKTCADVGWEEETITSIRFYEDGLPLISSSNVEVVVEATGSPAAGVAHARATIREGKHIIMVNVEADVLMGPILAREAKKSGVVYSMAYGDQPALTCELVDWARSCGFNVIAAGKGTKYLPSYHTSTPDTVWENYGLTPEKAASAKMNAQMFNSFLDGTKSAIEMAAIANATDLTPAPEGLGFPPCSTSDLAKILRPREEGGQLHHKGQVEVVSSLNRDGQEIPQNLRWGVYVVVEAPNKYTTHCFQEYGIPTDPTGQYGAIHKPFHLVGLELNISILSAVLRNEPTGCTSGFQGDVVAIAKRNLAKNEKLDGEGGFMVWGRLTPAEDSLKSGALPIGLAHGLRLIKEVRKGKPVCWSDIDPNNVDDVFHLRKKMDNTFCSEWNLTRNLSEKS</sequence>
<dbReference type="Pfam" id="PF21135">
    <property type="entry name" value="DRL_cat"/>
    <property type="match status" value="1"/>
</dbReference>
<dbReference type="InterPro" id="IPR036291">
    <property type="entry name" value="NAD(P)-bd_dom_sf"/>
</dbReference>
<dbReference type="PANTHER" id="PTHR37850">
    <property type="entry name" value="STRU PROTEIN"/>
    <property type="match status" value="1"/>
</dbReference>
<dbReference type="Gene3D" id="3.40.50.720">
    <property type="entry name" value="NAD(P)-binding Rossmann-like Domain"/>
    <property type="match status" value="1"/>
</dbReference>
<name>A0A2Z4AQH2_9BACT</name>
<dbReference type="InterPro" id="IPR048423">
    <property type="entry name" value="DRL_cat"/>
</dbReference>
<evidence type="ECO:0000313" key="2">
    <source>
        <dbReference type="EMBL" id="AWT60102.1"/>
    </source>
</evidence>
<dbReference type="EMBL" id="CP029803">
    <property type="protein sequence ID" value="AWT60102.1"/>
    <property type="molecule type" value="Genomic_DNA"/>
</dbReference>
<dbReference type="SUPFAM" id="SSF51735">
    <property type="entry name" value="NAD(P)-binding Rossmann-fold domains"/>
    <property type="match status" value="1"/>
</dbReference>
<keyword evidence="2" id="KW-0560">Oxidoreductase</keyword>
<dbReference type="KEGG" id="mtar:DF168_01303"/>
<feature type="domain" description="SAF" evidence="1">
    <location>
        <begin position="350"/>
        <end position="415"/>
    </location>
</feature>
<gene>
    <name evidence="2" type="primary">iolG_18</name>
    <name evidence="2" type="ORF">DF168_01303</name>
</gene>
<evidence type="ECO:0000313" key="3">
    <source>
        <dbReference type="Proteomes" id="UP000247465"/>
    </source>
</evidence>
<dbReference type="Proteomes" id="UP000247465">
    <property type="component" value="Chromosome"/>
</dbReference>
<dbReference type="PANTHER" id="PTHR37850:SF3">
    <property type="entry name" value="BLR7815 PROTEIN"/>
    <property type="match status" value="1"/>
</dbReference>
<accession>A0A2Z4AQH2</accession>
<protein>
    <submittedName>
        <fullName evidence="2">Inositol 2-dehydrogenase/D-chiro-inositol 3-dehydrogenase</fullName>
        <ecNumber evidence="2">1.1.1.18</ecNumber>
    </submittedName>
</protein>
<dbReference type="Pfam" id="PF01408">
    <property type="entry name" value="GFO_IDH_MocA"/>
    <property type="match status" value="1"/>
</dbReference>
<dbReference type="GO" id="GO:0000166">
    <property type="term" value="F:nucleotide binding"/>
    <property type="evidence" value="ECO:0007669"/>
    <property type="project" value="InterPro"/>
</dbReference>
<dbReference type="CDD" id="cd11616">
    <property type="entry name" value="SAF_DH_OX_like"/>
    <property type="match status" value="1"/>
</dbReference>
<proteinExistence type="predicted"/>
<dbReference type="EC" id="1.1.1.18" evidence="2"/>
<dbReference type="InterPro" id="IPR013974">
    <property type="entry name" value="SAF"/>
</dbReference>
<dbReference type="InterPro" id="IPR000683">
    <property type="entry name" value="Gfo/Idh/MocA-like_OxRdtase_N"/>
</dbReference>
<dbReference type="GO" id="GO:0050112">
    <property type="term" value="F:inositol 2-dehydrogenase (NAD+) activity"/>
    <property type="evidence" value="ECO:0007669"/>
    <property type="project" value="UniProtKB-EC"/>
</dbReference>
<dbReference type="SMART" id="SM00858">
    <property type="entry name" value="SAF"/>
    <property type="match status" value="1"/>
</dbReference>